<dbReference type="InterPro" id="IPR006797">
    <property type="entry name" value="PRELI/MSF1_dom"/>
</dbReference>
<dbReference type="AlphaFoldDB" id="A0A151J3E1"/>
<reference evidence="2 3" key="1">
    <citation type="submission" date="2015-09" db="EMBL/GenBank/DDBJ databases">
        <title>Trachymyrmex cornetzi WGS genome.</title>
        <authorList>
            <person name="Nygaard S."/>
            <person name="Hu H."/>
            <person name="Boomsma J."/>
            <person name="Zhang G."/>
        </authorList>
    </citation>
    <scope>NUCLEOTIDE SEQUENCE [LARGE SCALE GENOMIC DNA]</scope>
    <source>
        <strain evidence="2">Tcor2-1</strain>
        <tissue evidence="2">Whole body</tissue>
    </source>
</reference>
<evidence type="ECO:0000313" key="2">
    <source>
        <dbReference type="EMBL" id="KYN16976.1"/>
    </source>
</evidence>
<name>A0A151J3E1_9HYME</name>
<organism evidence="2 3">
    <name type="scientific">Trachymyrmex cornetzi</name>
    <dbReference type="NCBI Taxonomy" id="471704"/>
    <lineage>
        <taxon>Eukaryota</taxon>
        <taxon>Metazoa</taxon>
        <taxon>Ecdysozoa</taxon>
        <taxon>Arthropoda</taxon>
        <taxon>Hexapoda</taxon>
        <taxon>Insecta</taxon>
        <taxon>Pterygota</taxon>
        <taxon>Neoptera</taxon>
        <taxon>Endopterygota</taxon>
        <taxon>Hymenoptera</taxon>
        <taxon>Apocrita</taxon>
        <taxon>Aculeata</taxon>
        <taxon>Formicoidea</taxon>
        <taxon>Formicidae</taxon>
        <taxon>Myrmicinae</taxon>
        <taxon>Trachymyrmex</taxon>
    </lineage>
</organism>
<evidence type="ECO:0000313" key="3">
    <source>
        <dbReference type="Proteomes" id="UP000078492"/>
    </source>
</evidence>
<gene>
    <name evidence="2" type="ORF">ALC57_10748</name>
</gene>
<dbReference type="Pfam" id="PF04707">
    <property type="entry name" value="PRELI"/>
    <property type="match status" value="1"/>
</dbReference>
<protein>
    <recommendedName>
        <fullName evidence="1">PRELI/MSF1 domain-containing protein</fullName>
    </recommendedName>
</protein>
<dbReference type="EMBL" id="KQ980278">
    <property type="protein sequence ID" value="KYN16976.1"/>
    <property type="molecule type" value="Genomic_DNA"/>
</dbReference>
<dbReference type="STRING" id="471704.A0A151J3E1"/>
<sequence>MTLDTKCEQPTIGLTLLSLIGYANLCYASERSEVDPVNKQMILRTHNVSICSLFNNGPRNRYIFSCILQLCCTIYEKLLDHSRSNTAVYFLK</sequence>
<dbReference type="Proteomes" id="UP000078492">
    <property type="component" value="Unassembled WGS sequence"/>
</dbReference>
<keyword evidence="3" id="KW-1185">Reference proteome</keyword>
<feature type="domain" description="PRELI/MSF1" evidence="1">
    <location>
        <begin position="17"/>
        <end position="62"/>
    </location>
</feature>
<accession>A0A151J3E1</accession>
<proteinExistence type="predicted"/>
<evidence type="ECO:0000259" key="1">
    <source>
        <dbReference type="Pfam" id="PF04707"/>
    </source>
</evidence>